<dbReference type="GO" id="GO:0050830">
    <property type="term" value="P:defense response to Gram-positive bacterium"/>
    <property type="evidence" value="ECO:0007669"/>
    <property type="project" value="InterPro"/>
</dbReference>
<accession>A0A919LC19</accession>
<proteinExistence type="predicted"/>
<dbReference type="AlphaFoldDB" id="A0A919LC19"/>
<dbReference type="NCBIfam" id="NF000539">
    <property type="entry name" value="plantaricin"/>
    <property type="match status" value="1"/>
</dbReference>
<dbReference type="OrthoDB" id="4248078at2"/>
<comment type="caution">
    <text evidence="1">The sequence shown here is derived from an EMBL/GenBank/DDBJ whole genome shotgun (WGS) entry which is preliminary data.</text>
</comment>
<dbReference type="Proteomes" id="UP000600026">
    <property type="component" value="Unassembled WGS sequence"/>
</dbReference>
<reference evidence="1" key="1">
    <citation type="submission" date="2020-09" db="EMBL/GenBank/DDBJ databases">
        <title>Whole genome shotgun sequence of Streptomyces xanthophaeus NBRC 12829.</title>
        <authorList>
            <person name="Komaki H."/>
            <person name="Tamura T."/>
        </authorList>
    </citation>
    <scope>NUCLEOTIDE SEQUENCE</scope>
    <source>
        <strain evidence="1">NBRC 12829</strain>
    </source>
</reference>
<dbReference type="EMBL" id="BNEE01000006">
    <property type="protein sequence ID" value="GHI88923.1"/>
    <property type="molecule type" value="Genomic_DNA"/>
</dbReference>
<protein>
    <recommendedName>
        <fullName evidence="3">Plantaricin C family lantibiotic</fullName>
    </recommendedName>
</protein>
<evidence type="ECO:0000313" key="1">
    <source>
        <dbReference type="EMBL" id="GHI88923.1"/>
    </source>
</evidence>
<evidence type="ECO:0008006" key="3">
    <source>
        <dbReference type="Google" id="ProtNLM"/>
    </source>
</evidence>
<name>A0A919LC19_9ACTN</name>
<sequence>MANPNVGILEEITDQNLDAVSAAGQGWGTVMSSLSCYGASYVLGNNGNFCTATAECQNNCK</sequence>
<gene>
    <name evidence="1" type="ORF">Sxan_62870</name>
</gene>
<keyword evidence="2" id="KW-1185">Reference proteome</keyword>
<evidence type="ECO:0000313" key="2">
    <source>
        <dbReference type="Proteomes" id="UP000600026"/>
    </source>
</evidence>
<organism evidence="1 2">
    <name type="scientific">Streptomyces xanthophaeus</name>
    <dbReference type="NCBI Taxonomy" id="67385"/>
    <lineage>
        <taxon>Bacteria</taxon>
        <taxon>Bacillati</taxon>
        <taxon>Actinomycetota</taxon>
        <taxon>Actinomycetes</taxon>
        <taxon>Kitasatosporales</taxon>
        <taxon>Streptomycetaceae</taxon>
        <taxon>Streptomyces</taxon>
    </lineage>
</organism>
<dbReference type="InterPro" id="IPR029243">
    <property type="entry name" value="Lantibiotic_alpha"/>
</dbReference>
<dbReference type="Pfam" id="PF14867">
    <property type="entry name" value="Lantibiotic_a"/>
    <property type="match status" value="1"/>
</dbReference>